<evidence type="ECO:0000256" key="3">
    <source>
        <dbReference type="ARBA" id="ARBA00022989"/>
    </source>
</evidence>
<dbReference type="RefSeq" id="WP_146570047.1">
    <property type="nucleotide sequence ID" value="NZ_CP042306.1"/>
</dbReference>
<name>A0A5B8LFX7_9SPHN</name>
<keyword evidence="3 5" id="KW-1133">Transmembrane helix</keyword>
<dbReference type="EMBL" id="CP042306">
    <property type="protein sequence ID" value="QDZ06963.1"/>
    <property type="molecule type" value="Genomic_DNA"/>
</dbReference>
<dbReference type="Proteomes" id="UP000315673">
    <property type="component" value="Chromosome"/>
</dbReference>
<feature type="domain" description="TM2" evidence="6">
    <location>
        <begin position="73"/>
        <end position="127"/>
    </location>
</feature>
<evidence type="ECO:0000256" key="5">
    <source>
        <dbReference type="SAM" id="Phobius"/>
    </source>
</evidence>
<accession>A0A5B8LFX7</accession>
<feature type="transmembrane region" description="Helical" evidence="5">
    <location>
        <begin position="77"/>
        <end position="96"/>
    </location>
</feature>
<comment type="subcellular location">
    <subcellularLocation>
        <location evidence="1">Membrane</location>
        <topology evidence="1">Multi-pass membrane protein</topology>
    </subcellularLocation>
</comment>
<evidence type="ECO:0000256" key="2">
    <source>
        <dbReference type="ARBA" id="ARBA00022692"/>
    </source>
</evidence>
<gene>
    <name evidence="7" type="ORF">FPZ24_05265</name>
</gene>
<dbReference type="KEGG" id="spai:FPZ24_05265"/>
<keyword evidence="2 5" id="KW-0812">Transmembrane</keyword>
<dbReference type="PANTHER" id="PTHR21016">
    <property type="entry name" value="BETA-AMYLOID BINDING PROTEIN-RELATED"/>
    <property type="match status" value="1"/>
</dbReference>
<evidence type="ECO:0000259" key="6">
    <source>
        <dbReference type="Pfam" id="PF05154"/>
    </source>
</evidence>
<organism evidence="7 8">
    <name type="scientific">Sphingomonas panacisoli</name>
    <dbReference type="NCBI Taxonomy" id="1813879"/>
    <lineage>
        <taxon>Bacteria</taxon>
        <taxon>Pseudomonadati</taxon>
        <taxon>Pseudomonadota</taxon>
        <taxon>Alphaproteobacteria</taxon>
        <taxon>Sphingomonadales</taxon>
        <taxon>Sphingomonadaceae</taxon>
        <taxon>Sphingomonas</taxon>
    </lineage>
</organism>
<sequence length="144" mass="15877">MRGQVLGVDVATGDGQISGEDGQRYVFRPDDWADRVGPSIGAQIDFEAEGRQARRIYRQPGTYSATPKAPRSDRNKLTAALLAFFVGVFGVHRFYLGRTGTGIMMLVLTCTLVGAFVSALWAFVDFIRFLVMSDAEFAARYQQA</sequence>
<reference evidence="7 8" key="1">
    <citation type="submission" date="2019-07" db="EMBL/GenBank/DDBJ databases">
        <title>Full genome sequence of Sphingomonas sp. 4R-6-7(HKS19).</title>
        <authorList>
            <person name="Im W.-T."/>
        </authorList>
    </citation>
    <scope>NUCLEOTIDE SEQUENCE [LARGE SCALE GENOMIC DNA]</scope>
    <source>
        <strain evidence="7 8">HKS19</strain>
    </source>
</reference>
<keyword evidence="4 5" id="KW-0472">Membrane</keyword>
<dbReference type="Pfam" id="PF05154">
    <property type="entry name" value="TM2"/>
    <property type="match status" value="1"/>
</dbReference>
<evidence type="ECO:0000256" key="1">
    <source>
        <dbReference type="ARBA" id="ARBA00004141"/>
    </source>
</evidence>
<evidence type="ECO:0000313" key="7">
    <source>
        <dbReference type="EMBL" id="QDZ06963.1"/>
    </source>
</evidence>
<dbReference type="OrthoDB" id="2004788at2"/>
<dbReference type="AlphaFoldDB" id="A0A5B8LFX7"/>
<proteinExistence type="predicted"/>
<evidence type="ECO:0000256" key="4">
    <source>
        <dbReference type="ARBA" id="ARBA00023136"/>
    </source>
</evidence>
<keyword evidence="8" id="KW-1185">Reference proteome</keyword>
<feature type="transmembrane region" description="Helical" evidence="5">
    <location>
        <begin position="102"/>
        <end position="124"/>
    </location>
</feature>
<dbReference type="GO" id="GO:0016020">
    <property type="term" value="C:membrane"/>
    <property type="evidence" value="ECO:0007669"/>
    <property type="project" value="UniProtKB-SubCell"/>
</dbReference>
<evidence type="ECO:0000313" key="8">
    <source>
        <dbReference type="Proteomes" id="UP000315673"/>
    </source>
</evidence>
<protein>
    <submittedName>
        <fullName evidence="7">TM2 domain-containing protein</fullName>
    </submittedName>
</protein>
<dbReference type="InterPro" id="IPR050932">
    <property type="entry name" value="TM2D1-3-like"/>
</dbReference>
<dbReference type="InterPro" id="IPR007829">
    <property type="entry name" value="TM2"/>
</dbReference>
<dbReference type="PANTHER" id="PTHR21016:SF25">
    <property type="entry name" value="TM2 DOMAIN-CONTAINING PROTEIN DDB_G0277895-RELATED"/>
    <property type="match status" value="1"/>
</dbReference>